<evidence type="ECO:0000256" key="1">
    <source>
        <dbReference type="ARBA" id="ARBA00004141"/>
    </source>
</evidence>
<evidence type="ECO:0000256" key="3">
    <source>
        <dbReference type="ARBA" id="ARBA00022692"/>
    </source>
</evidence>
<keyword evidence="4 6" id="KW-1133">Transmembrane helix</keyword>
<name>A0A508TC18_9BRAD</name>
<keyword evidence="5 6" id="KW-0472">Membrane</keyword>
<comment type="caution">
    <text evidence="7">The sequence shown here is derived from an EMBL/GenBank/DDBJ whole genome shotgun (WGS) entry which is preliminary data.</text>
</comment>
<comment type="subcellular location">
    <subcellularLocation>
        <location evidence="1">Membrane</location>
        <topology evidence="1">Multi-pass membrane protein</topology>
    </subcellularLocation>
</comment>
<dbReference type="PANTHER" id="PTHR43243:SF4">
    <property type="entry name" value="CATIONIC AMINO ACID TRANSPORTER 4"/>
    <property type="match status" value="1"/>
</dbReference>
<dbReference type="EMBL" id="CAADFC020000016">
    <property type="protein sequence ID" value="VIO72583.1"/>
    <property type="molecule type" value="Genomic_DNA"/>
</dbReference>
<evidence type="ECO:0000256" key="4">
    <source>
        <dbReference type="ARBA" id="ARBA00022989"/>
    </source>
</evidence>
<feature type="transmembrane region" description="Helical" evidence="6">
    <location>
        <begin position="46"/>
        <end position="68"/>
    </location>
</feature>
<keyword evidence="8" id="KW-1185">Reference proteome</keyword>
<feature type="transmembrane region" description="Helical" evidence="6">
    <location>
        <begin position="254"/>
        <end position="273"/>
    </location>
</feature>
<feature type="transmembrane region" description="Helical" evidence="6">
    <location>
        <begin position="117"/>
        <end position="141"/>
    </location>
</feature>
<dbReference type="Gene3D" id="1.20.1740.10">
    <property type="entry name" value="Amino acid/polyamine transporter I"/>
    <property type="match status" value="1"/>
</dbReference>
<dbReference type="PIRSF" id="PIRSF006060">
    <property type="entry name" value="AA_transporter"/>
    <property type="match status" value="1"/>
</dbReference>
<sequence length="503" mass="52702">MTDASTGSLANFWERKSTADLLREAARAEGDAATPLFRRSLSALQLVTLGIGGIIGAGIFVLTGHAAAANAGPAVTLSFMLGAVACALAGLCYAEMSSTVPICGSAYTYAYATLGELIAWIIGWDLILEYAVGAIAVSVGWSGYFVSFMRDFGLNLPSQFTSAPLAYDANTGAWSSTGAVINIPAMAVIVCITTLLVIGIRESARFTSFVVAVKLVVIALFLAAAASSVTLANWVTPSNPDGLLIPPNAGTGVYGWSGVVRGAAVVFFAYIGFDAISTAAQEAKRPERDMPIGILGSLVICAALYVAVGFVLTGIVPYDRLSVPDPIAVGIDAIGIGWLGPFIKLGILFGLTSVILIMLLAQPRIFRAMAHDGLLPQVAARIHPRFQTPYVSTIFSGTVAAVLAGLLPIGLVGELVSIGTLFAFMVVSIGTLVLRLRDPDLPRPFRAPAIWLVSPAAAATSLFLMLGLPLDTWIRLAVWLAVGLAIYAVYGRRHSRLRARDGV</sequence>
<feature type="transmembrane region" description="Helical" evidence="6">
    <location>
        <begin position="415"/>
        <end position="436"/>
    </location>
</feature>
<keyword evidence="3 6" id="KW-0812">Transmembrane</keyword>
<dbReference type="Proteomes" id="UP000328092">
    <property type="component" value="Unassembled WGS sequence"/>
</dbReference>
<feature type="transmembrane region" description="Helical" evidence="6">
    <location>
        <begin position="390"/>
        <end position="409"/>
    </location>
</feature>
<dbReference type="PANTHER" id="PTHR43243">
    <property type="entry name" value="INNER MEMBRANE TRANSPORTER YGJI-RELATED"/>
    <property type="match status" value="1"/>
</dbReference>
<feature type="transmembrane region" description="Helical" evidence="6">
    <location>
        <begin position="212"/>
        <end position="234"/>
    </location>
</feature>
<dbReference type="Pfam" id="PF13520">
    <property type="entry name" value="AA_permease_2"/>
    <property type="match status" value="1"/>
</dbReference>
<feature type="transmembrane region" description="Helical" evidence="6">
    <location>
        <begin position="294"/>
        <end position="318"/>
    </location>
</feature>
<feature type="transmembrane region" description="Helical" evidence="6">
    <location>
        <begin position="472"/>
        <end position="490"/>
    </location>
</feature>
<feature type="transmembrane region" description="Helical" evidence="6">
    <location>
        <begin position="338"/>
        <end position="361"/>
    </location>
</feature>
<evidence type="ECO:0000256" key="6">
    <source>
        <dbReference type="SAM" id="Phobius"/>
    </source>
</evidence>
<protein>
    <submittedName>
        <fullName evidence="7">Amino acid permease YhdG</fullName>
    </submittedName>
</protein>
<evidence type="ECO:0000256" key="5">
    <source>
        <dbReference type="ARBA" id="ARBA00023136"/>
    </source>
</evidence>
<evidence type="ECO:0000313" key="8">
    <source>
        <dbReference type="Proteomes" id="UP000328092"/>
    </source>
</evidence>
<organism evidence="7 8">
    <name type="scientific">Bradyrhizobium ivorense</name>
    <dbReference type="NCBI Taxonomy" id="2511166"/>
    <lineage>
        <taxon>Bacteria</taxon>
        <taxon>Pseudomonadati</taxon>
        <taxon>Pseudomonadota</taxon>
        <taxon>Alphaproteobacteria</taxon>
        <taxon>Hyphomicrobiales</taxon>
        <taxon>Nitrobacteraceae</taxon>
        <taxon>Bradyrhizobium</taxon>
    </lineage>
</organism>
<proteinExistence type="predicted"/>
<dbReference type="AlphaFoldDB" id="A0A508TC18"/>
<keyword evidence="2" id="KW-0813">Transport</keyword>
<gene>
    <name evidence="7" type="primary">yhdG</name>
    <name evidence="7" type="ORF">CI1B_42290</name>
</gene>
<evidence type="ECO:0000256" key="2">
    <source>
        <dbReference type="ARBA" id="ARBA00022448"/>
    </source>
</evidence>
<dbReference type="InterPro" id="IPR002293">
    <property type="entry name" value="AA/rel_permease1"/>
</dbReference>
<reference evidence="7" key="1">
    <citation type="submission" date="2019-02" db="EMBL/GenBank/DDBJ databases">
        <authorList>
            <person name="Pothier F.J."/>
        </authorList>
    </citation>
    <scope>NUCLEOTIDE SEQUENCE</scope>
    <source>
        <strain evidence="7">CI-1B</strain>
    </source>
</reference>
<evidence type="ECO:0000313" key="7">
    <source>
        <dbReference type="EMBL" id="VIO72583.1"/>
    </source>
</evidence>
<feature type="transmembrane region" description="Helical" evidence="6">
    <location>
        <begin position="74"/>
        <end position="96"/>
    </location>
</feature>
<feature type="transmembrane region" description="Helical" evidence="6">
    <location>
        <begin position="179"/>
        <end position="200"/>
    </location>
</feature>
<dbReference type="GO" id="GO:0016020">
    <property type="term" value="C:membrane"/>
    <property type="evidence" value="ECO:0007669"/>
    <property type="project" value="UniProtKB-SubCell"/>
</dbReference>
<feature type="transmembrane region" description="Helical" evidence="6">
    <location>
        <begin position="448"/>
        <end position="466"/>
    </location>
</feature>
<dbReference type="GO" id="GO:0015171">
    <property type="term" value="F:amino acid transmembrane transporter activity"/>
    <property type="evidence" value="ECO:0007669"/>
    <property type="project" value="TreeGrafter"/>
</dbReference>
<accession>A0A508TC18</accession>